<dbReference type="STRING" id="243090.RB2203"/>
<dbReference type="AntiFam" id="ANF00255">
    <property type="entry name" value="Protein of unknown function (DUF1584)"/>
</dbReference>
<name>Q7UW83_RHOBA</name>
<reference evidence="1 2" key="1">
    <citation type="journal article" date="2003" name="Proc. Natl. Acad. Sci. U.S.A.">
        <title>Complete genome sequence of the marine planctomycete Pirellula sp. strain 1.</title>
        <authorList>
            <person name="Gloeckner F.O."/>
            <person name="Kube M."/>
            <person name="Bauer M."/>
            <person name="Teeling H."/>
            <person name="Lombardot T."/>
            <person name="Ludwig W."/>
            <person name="Gade D."/>
            <person name="Beck A."/>
            <person name="Borzym K."/>
            <person name="Heitmann K."/>
            <person name="Rabus R."/>
            <person name="Schlesner H."/>
            <person name="Amann R."/>
            <person name="Reinhardt R."/>
        </authorList>
    </citation>
    <scope>NUCLEOTIDE SEQUENCE [LARGE SCALE GENOMIC DNA]</scope>
    <source>
        <strain evidence="2">DSM 10527 / NCIMB 13988 / SH1</strain>
    </source>
</reference>
<organism evidence="1 2">
    <name type="scientific">Rhodopirellula baltica (strain DSM 10527 / NCIMB 13988 / SH1)</name>
    <dbReference type="NCBI Taxonomy" id="243090"/>
    <lineage>
        <taxon>Bacteria</taxon>
        <taxon>Pseudomonadati</taxon>
        <taxon>Planctomycetota</taxon>
        <taxon>Planctomycetia</taxon>
        <taxon>Pirellulales</taxon>
        <taxon>Pirellulaceae</taxon>
        <taxon>Rhodopirellula</taxon>
    </lineage>
</organism>
<dbReference type="InParanoid" id="Q7UW83"/>
<protein>
    <submittedName>
        <fullName evidence="1">Uncharacterized protein</fullName>
    </submittedName>
</protein>
<dbReference type="KEGG" id="rba:RB2203"/>
<accession>Q7UW83</accession>
<dbReference type="AlphaFoldDB" id="Q7UW83"/>
<evidence type="ECO:0000313" key="1">
    <source>
        <dbReference type="EMBL" id="CAD72486.1"/>
    </source>
</evidence>
<dbReference type="PATRIC" id="fig|243090.15.peg.1009"/>
<dbReference type="EnsemblBacteria" id="CAD72486">
    <property type="protein sequence ID" value="CAD72486"/>
    <property type="gene ID" value="RB2203"/>
</dbReference>
<proteinExistence type="predicted"/>
<gene>
    <name evidence="1" type="ordered locus">RB2203</name>
</gene>
<dbReference type="EMBL" id="BX294136">
    <property type="protein sequence ID" value="CAD72486.1"/>
    <property type="molecule type" value="Genomic_DNA"/>
</dbReference>
<dbReference type="Proteomes" id="UP000001025">
    <property type="component" value="Chromosome"/>
</dbReference>
<keyword evidence="2" id="KW-1185">Reference proteome</keyword>
<dbReference type="HOGENOM" id="CLU_2993680_0_0_0"/>
<evidence type="ECO:0000313" key="2">
    <source>
        <dbReference type="Proteomes" id="UP000001025"/>
    </source>
</evidence>
<sequence>MLESKLSRVPAFATREQQVTMLALCRKPPGEEPESSRPSARSLVVPVVLRTEVQPRV</sequence>